<evidence type="ECO:0000313" key="8">
    <source>
        <dbReference type="EMBL" id="AST57924.1"/>
    </source>
</evidence>
<dbReference type="Proteomes" id="UP000214975">
    <property type="component" value="Chromosome"/>
</dbReference>
<dbReference type="SUPFAM" id="SSF53720">
    <property type="entry name" value="ALDH-like"/>
    <property type="match status" value="1"/>
</dbReference>
<dbReference type="Gene3D" id="3.40.605.10">
    <property type="entry name" value="Aldehyde Dehydrogenase, Chain A, domain 1"/>
    <property type="match status" value="1"/>
</dbReference>
<evidence type="ECO:0000256" key="4">
    <source>
        <dbReference type="ARBA" id="ARBA00054572"/>
    </source>
</evidence>
<dbReference type="InterPro" id="IPR016161">
    <property type="entry name" value="Ald_DH/histidinol_DH"/>
</dbReference>
<evidence type="ECO:0000256" key="2">
    <source>
        <dbReference type="ARBA" id="ARBA00023002"/>
    </source>
</evidence>
<dbReference type="CDD" id="cd07103">
    <property type="entry name" value="ALDH_F5_SSADH_GabD"/>
    <property type="match status" value="1"/>
</dbReference>
<name>A0A223I052_THETR</name>
<comment type="catalytic activity">
    <reaction evidence="3">
        <text>(2S)-3-sulfolactaldehyde + NAD(+) + H2O = (2S)-3-sulfolactate + NADH + 2 H(+)</text>
        <dbReference type="Rhea" id="RHEA:47932"/>
        <dbReference type="ChEBI" id="CHEBI:15377"/>
        <dbReference type="ChEBI" id="CHEBI:15378"/>
        <dbReference type="ChEBI" id="CHEBI:57540"/>
        <dbReference type="ChEBI" id="CHEBI:57945"/>
        <dbReference type="ChEBI" id="CHEBI:61289"/>
        <dbReference type="ChEBI" id="CHEBI:90109"/>
        <dbReference type="EC" id="1.2.1.97"/>
    </reaction>
    <physiologicalReaction direction="left-to-right" evidence="3">
        <dbReference type="Rhea" id="RHEA:47933"/>
    </physiologicalReaction>
</comment>
<dbReference type="AlphaFoldDB" id="A0A223I052"/>
<comment type="function">
    <text evidence="4">Part of the sulfo-TAL (or sulfo-SFT) pathway, a D-sulfoquinovose degradation pathway that produces sulfolactate (SL). Catalyzes the oxidation of 3-sulfolactaldehyde (SLA) to sulfolactate (SL).</text>
</comment>
<dbReference type="PANTHER" id="PTHR43353">
    <property type="entry name" value="SUCCINATE-SEMIALDEHYDE DEHYDROGENASE, MITOCHONDRIAL"/>
    <property type="match status" value="1"/>
</dbReference>
<dbReference type="Pfam" id="PF00171">
    <property type="entry name" value="Aldedh"/>
    <property type="match status" value="1"/>
</dbReference>
<dbReference type="EMBL" id="CP016893">
    <property type="protein sequence ID" value="AST57924.1"/>
    <property type="molecule type" value="Genomic_DNA"/>
</dbReference>
<keyword evidence="2" id="KW-0560">Oxidoreductase</keyword>
<feature type="domain" description="Aldehyde dehydrogenase" evidence="7">
    <location>
        <begin position="13"/>
        <end position="478"/>
    </location>
</feature>
<evidence type="ECO:0000256" key="6">
    <source>
        <dbReference type="ARBA" id="ARBA00067277"/>
    </source>
</evidence>
<dbReference type="InterPro" id="IPR015590">
    <property type="entry name" value="Aldehyde_DH_dom"/>
</dbReference>
<evidence type="ECO:0000259" key="7">
    <source>
        <dbReference type="Pfam" id="PF00171"/>
    </source>
</evidence>
<organism evidence="8 9">
    <name type="scientific">Thermoanaerobacterium thermosaccharolyticum</name>
    <name type="common">Clostridium thermosaccharolyticum</name>
    <dbReference type="NCBI Taxonomy" id="1517"/>
    <lineage>
        <taxon>Bacteria</taxon>
        <taxon>Bacillati</taxon>
        <taxon>Bacillota</taxon>
        <taxon>Clostridia</taxon>
        <taxon>Thermoanaerobacterales</taxon>
        <taxon>Thermoanaerobacteraceae</taxon>
        <taxon>Thermoanaerobacterium</taxon>
    </lineage>
</organism>
<dbReference type="InterPro" id="IPR016163">
    <property type="entry name" value="Ald_DH_C"/>
</dbReference>
<dbReference type="FunFam" id="3.40.309.10:FF:000009">
    <property type="entry name" value="Aldehyde dehydrogenase A"/>
    <property type="match status" value="1"/>
</dbReference>
<dbReference type="PROSITE" id="PS00070">
    <property type="entry name" value="ALDEHYDE_DEHYDR_CYS"/>
    <property type="match status" value="1"/>
</dbReference>
<dbReference type="InterPro" id="IPR050740">
    <property type="entry name" value="Aldehyde_DH_Superfamily"/>
</dbReference>
<evidence type="ECO:0000256" key="5">
    <source>
        <dbReference type="ARBA" id="ARBA00066984"/>
    </source>
</evidence>
<evidence type="ECO:0000256" key="1">
    <source>
        <dbReference type="ARBA" id="ARBA00009986"/>
    </source>
</evidence>
<dbReference type="FunFam" id="3.40.605.10:FF:000007">
    <property type="entry name" value="NAD/NADP-dependent betaine aldehyde dehydrogenase"/>
    <property type="match status" value="1"/>
</dbReference>
<gene>
    <name evidence="8" type="ORF">Thert_01960</name>
</gene>
<evidence type="ECO:0000313" key="9">
    <source>
        <dbReference type="Proteomes" id="UP000214975"/>
    </source>
</evidence>
<dbReference type="InterPro" id="IPR016160">
    <property type="entry name" value="Ald_DH_CS_CYS"/>
</dbReference>
<accession>A0A223I052</accession>
<dbReference type="GO" id="GO:0009450">
    <property type="term" value="P:gamma-aminobutyric acid catabolic process"/>
    <property type="evidence" value="ECO:0007669"/>
    <property type="project" value="TreeGrafter"/>
</dbReference>
<dbReference type="InterPro" id="IPR016162">
    <property type="entry name" value="Ald_DH_N"/>
</dbReference>
<comment type="similarity">
    <text evidence="1">Belongs to the aldehyde dehydrogenase family.</text>
</comment>
<evidence type="ECO:0000256" key="3">
    <source>
        <dbReference type="ARBA" id="ARBA00050326"/>
    </source>
</evidence>
<dbReference type="EC" id="1.2.1.97" evidence="5"/>
<dbReference type="Gene3D" id="3.40.309.10">
    <property type="entry name" value="Aldehyde Dehydrogenase, Chain A, domain 2"/>
    <property type="match status" value="1"/>
</dbReference>
<dbReference type="GO" id="GO:0004777">
    <property type="term" value="F:succinate-semialdehyde dehydrogenase (NAD+) activity"/>
    <property type="evidence" value="ECO:0007669"/>
    <property type="project" value="TreeGrafter"/>
</dbReference>
<protein>
    <recommendedName>
        <fullName evidence="6">3-sulfolactaldehyde dehydrogenase</fullName>
        <ecNumber evidence="5">1.2.1.97</ecNumber>
    </recommendedName>
</protein>
<dbReference type="RefSeq" id="WP_094397443.1">
    <property type="nucleotide sequence ID" value="NZ_CP016893.1"/>
</dbReference>
<dbReference type="PANTHER" id="PTHR43353:SF5">
    <property type="entry name" value="SUCCINATE-SEMIALDEHYDE DEHYDROGENASE, MITOCHONDRIAL"/>
    <property type="match status" value="1"/>
</dbReference>
<reference evidence="8 9" key="1">
    <citation type="submission" date="2016-08" db="EMBL/GenBank/DDBJ databases">
        <title>A novel genetic cassette of butanologenic Thermoanaerobacterium thermosaccharolyticum that directly convert cellulose to butanol.</title>
        <authorList>
            <person name="Li T."/>
            <person name="He J."/>
        </authorList>
    </citation>
    <scope>NUCLEOTIDE SEQUENCE [LARGE SCALE GENOMIC DNA]</scope>
    <source>
        <strain evidence="8 9">TG57</strain>
    </source>
</reference>
<proteinExistence type="inferred from homology"/>
<sequence>MIRHYKMLIGGKWVDAQKGETIEVINPATEEVFATVPSATKEDVEEAISRANDAFQKWKNETPFVRGKILREAYQIILQRSEEIARTMAEELGKPVKEAKGEVEKGAEILRYYAEEGERIYGRVIANEEKDTESIVAYEPIGVAAAITPWNYPIELLAWKIGGALASGCTIVAKVPSATPLSPLKFAECLVDAGVPEGVLNIITGSGETVGHELIKNPIVKRVAFTGSTETGKEILKMSASSGIRKVTLELGGSLPMIICKDANLDAAVTGAVRRSFRNAGQICIAVNRIYVEKEIYESFLEKFSEKTKKLVVGNSLIDEHVDMGPMCTRAGVEKVERHVNDALKKGAKLVCGGKRPSGSIFERGFFYEPTIVRDVNHDMLIMREETFGPAVGVMPFNNINEAIELANDTNYGLAAIVYTNNMNIAKHCAKEIQAGNVAINNVDAGVINAPYGGWKDSGLGAEHGPEGLHEYLIQKHVRIRYFI</sequence>